<evidence type="ECO:0000256" key="1">
    <source>
        <dbReference type="ARBA" id="ARBA00004141"/>
    </source>
</evidence>
<feature type="transmembrane region" description="Helical" evidence="6">
    <location>
        <begin position="53"/>
        <end position="82"/>
    </location>
</feature>
<comment type="caution">
    <text evidence="7">The sequence shown here is derived from an EMBL/GenBank/DDBJ whole genome shotgun (WGS) entry which is preliminary data.</text>
</comment>
<dbReference type="Proteomes" id="UP001159428">
    <property type="component" value="Unassembled WGS sequence"/>
</dbReference>
<keyword evidence="8" id="KW-1185">Reference proteome</keyword>
<sequence length="226" mass="26167">MERTKFHICQRLVATVRRSVSIQVVNDLLEQRNIFTDFLNKLEAATNVRRQTLFLGGLCFILLYLSVGYAANLLCYFLGFVFPTYASVKAIESSDLMEDTKWLTYWVVFSMVNFLEIFLEWIPLYFLLKFFLLVWCMFPGPWSGTAVIYNLIICPFVMRHRNKLDTAICQVAKHVRQAAEKAEEDYEPIENVDLFSEVKKIGGIVGFKELEDAGNDDDNVNKTKEN</sequence>
<comment type="subcellular location">
    <subcellularLocation>
        <location evidence="1 6">Membrane</location>
        <topology evidence="1 6">Multi-pass membrane protein</topology>
    </subcellularLocation>
</comment>
<evidence type="ECO:0000256" key="4">
    <source>
        <dbReference type="ARBA" id="ARBA00022989"/>
    </source>
</evidence>
<evidence type="ECO:0000256" key="3">
    <source>
        <dbReference type="ARBA" id="ARBA00022692"/>
    </source>
</evidence>
<evidence type="ECO:0000313" key="8">
    <source>
        <dbReference type="Proteomes" id="UP001159428"/>
    </source>
</evidence>
<proteinExistence type="inferred from homology"/>
<keyword evidence="5 6" id="KW-0472">Membrane</keyword>
<evidence type="ECO:0000313" key="7">
    <source>
        <dbReference type="EMBL" id="CAH3128907.1"/>
    </source>
</evidence>
<dbReference type="AlphaFoldDB" id="A0AAU9WX41"/>
<dbReference type="GO" id="GO:0016020">
    <property type="term" value="C:membrane"/>
    <property type="evidence" value="ECO:0007669"/>
    <property type="project" value="UniProtKB-SubCell"/>
</dbReference>
<evidence type="ECO:0000256" key="2">
    <source>
        <dbReference type="ARBA" id="ARBA00008573"/>
    </source>
</evidence>
<organism evidence="7 8">
    <name type="scientific">Pocillopora meandrina</name>
    <dbReference type="NCBI Taxonomy" id="46732"/>
    <lineage>
        <taxon>Eukaryota</taxon>
        <taxon>Metazoa</taxon>
        <taxon>Cnidaria</taxon>
        <taxon>Anthozoa</taxon>
        <taxon>Hexacorallia</taxon>
        <taxon>Scleractinia</taxon>
        <taxon>Astrocoeniina</taxon>
        <taxon>Pocilloporidae</taxon>
        <taxon>Pocillopora</taxon>
    </lineage>
</organism>
<feature type="transmembrane region" description="Helical" evidence="6">
    <location>
        <begin position="130"/>
        <end position="153"/>
    </location>
</feature>
<name>A0AAU9WX41_9CNID</name>
<evidence type="ECO:0000256" key="5">
    <source>
        <dbReference type="ARBA" id="ARBA00023136"/>
    </source>
</evidence>
<comment type="similarity">
    <text evidence="2 6">Belongs to the DP1 family.</text>
</comment>
<gene>
    <name evidence="7" type="ORF">PMEA_00013169</name>
</gene>
<dbReference type="EMBL" id="CALNXJ010000023">
    <property type="protein sequence ID" value="CAH3128907.1"/>
    <property type="molecule type" value="Genomic_DNA"/>
</dbReference>
<accession>A0AAU9WX41</accession>
<evidence type="ECO:0000256" key="6">
    <source>
        <dbReference type="RuleBase" id="RU362006"/>
    </source>
</evidence>
<reference evidence="7 8" key="1">
    <citation type="submission" date="2022-05" db="EMBL/GenBank/DDBJ databases">
        <authorList>
            <consortium name="Genoscope - CEA"/>
            <person name="William W."/>
        </authorList>
    </citation>
    <scope>NUCLEOTIDE SEQUENCE [LARGE SCALE GENOMIC DNA]</scope>
</reference>
<protein>
    <recommendedName>
        <fullName evidence="6">Receptor expression-enhancing protein</fullName>
    </recommendedName>
</protein>
<dbReference type="InterPro" id="IPR004345">
    <property type="entry name" value="TB2_DP1_HVA22"/>
</dbReference>
<dbReference type="PANTHER" id="PTHR12300:SF161">
    <property type="entry name" value="RECEPTOR EXPRESSION-ENHANCING PROTEIN"/>
    <property type="match status" value="1"/>
</dbReference>
<keyword evidence="3 6" id="KW-0812">Transmembrane</keyword>
<dbReference type="PANTHER" id="PTHR12300">
    <property type="entry name" value="HVA22-LIKE PROTEINS"/>
    <property type="match status" value="1"/>
</dbReference>
<keyword evidence="4 6" id="KW-1133">Transmembrane helix</keyword>
<feature type="transmembrane region" description="Helical" evidence="6">
    <location>
        <begin position="103"/>
        <end position="124"/>
    </location>
</feature>
<dbReference type="Pfam" id="PF03134">
    <property type="entry name" value="TB2_DP1_HVA22"/>
    <property type="match status" value="1"/>
</dbReference>